<dbReference type="Proteomes" id="UP000265520">
    <property type="component" value="Unassembled WGS sequence"/>
</dbReference>
<name>A0A392RNP7_9FABA</name>
<dbReference type="AlphaFoldDB" id="A0A392RNP7"/>
<evidence type="ECO:0000313" key="2">
    <source>
        <dbReference type="EMBL" id="MCI38278.1"/>
    </source>
</evidence>
<evidence type="ECO:0000256" key="1">
    <source>
        <dbReference type="SAM" id="SignalP"/>
    </source>
</evidence>
<organism evidence="2 3">
    <name type="scientific">Trifolium medium</name>
    <dbReference type="NCBI Taxonomy" id="97028"/>
    <lineage>
        <taxon>Eukaryota</taxon>
        <taxon>Viridiplantae</taxon>
        <taxon>Streptophyta</taxon>
        <taxon>Embryophyta</taxon>
        <taxon>Tracheophyta</taxon>
        <taxon>Spermatophyta</taxon>
        <taxon>Magnoliopsida</taxon>
        <taxon>eudicotyledons</taxon>
        <taxon>Gunneridae</taxon>
        <taxon>Pentapetalae</taxon>
        <taxon>rosids</taxon>
        <taxon>fabids</taxon>
        <taxon>Fabales</taxon>
        <taxon>Fabaceae</taxon>
        <taxon>Papilionoideae</taxon>
        <taxon>50 kb inversion clade</taxon>
        <taxon>NPAAA clade</taxon>
        <taxon>Hologalegina</taxon>
        <taxon>IRL clade</taxon>
        <taxon>Trifolieae</taxon>
        <taxon>Trifolium</taxon>
    </lineage>
</organism>
<reference evidence="2 3" key="1">
    <citation type="journal article" date="2018" name="Front. Plant Sci.">
        <title>Red Clover (Trifolium pratense) and Zigzag Clover (T. medium) - A Picture of Genomic Similarities and Differences.</title>
        <authorList>
            <person name="Dluhosova J."/>
            <person name="Istvanek J."/>
            <person name="Nedelnik J."/>
            <person name="Repkova J."/>
        </authorList>
    </citation>
    <scope>NUCLEOTIDE SEQUENCE [LARGE SCALE GENOMIC DNA]</scope>
    <source>
        <strain evidence="3">cv. 10/8</strain>
        <tissue evidence="2">Leaf</tissue>
    </source>
</reference>
<evidence type="ECO:0000313" key="3">
    <source>
        <dbReference type="Proteomes" id="UP000265520"/>
    </source>
</evidence>
<protein>
    <submittedName>
        <fullName evidence="2">Uncharacterized protein</fullName>
    </submittedName>
</protein>
<comment type="caution">
    <text evidence="2">The sequence shown here is derived from an EMBL/GenBank/DDBJ whole genome shotgun (WGS) entry which is preliminary data.</text>
</comment>
<feature type="chain" id="PRO_5017252422" evidence="1">
    <location>
        <begin position="17"/>
        <end position="42"/>
    </location>
</feature>
<feature type="non-terminal residue" evidence="2">
    <location>
        <position position="42"/>
    </location>
</feature>
<dbReference type="EMBL" id="LXQA010253950">
    <property type="protein sequence ID" value="MCI38278.1"/>
    <property type="molecule type" value="Genomic_DNA"/>
</dbReference>
<proteinExistence type="predicted"/>
<feature type="signal peptide" evidence="1">
    <location>
        <begin position="1"/>
        <end position="16"/>
    </location>
</feature>
<keyword evidence="3" id="KW-1185">Reference proteome</keyword>
<keyword evidence="1" id="KW-0732">Signal</keyword>
<accession>A0A392RNP7</accession>
<sequence>MIRNWFLLLPVAPVLGYQAQLGARTLVAAHNASVPAPQAQIW</sequence>